<evidence type="ECO:0000256" key="2">
    <source>
        <dbReference type="ARBA" id="ARBA00022723"/>
    </source>
</evidence>
<dbReference type="GO" id="GO:0004519">
    <property type="term" value="F:endonuclease activity"/>
    <property type="evidence" value="ECO:0007669"/>
    <property type="project" value="UniProtKB-KW"/>
</dbReference>
<reference evidence="7 8" key="1">
    <citation type="submission" date="2020-02" db="EMBL/GenBank/DDBJ databases">
        <title>Genomic and physiological characterization of two novel Nitrospinaceae genera.</title>
        <authorList>
            <person name="Mueller A.J."/>
            <person name="Jung M.-Y."/>
            <person name="Strachan C.R."/>
            <person name="Herbold C.W."/>
            <person name="Kirkegaard R.H."/>
            <person name="Daims H."/>
        </authorList>
    </citation>
    <scope>NUCLEOTIDE SEQUENCE [LARGE SCALE GENOMIC DNA]</scope>
    <source>
        <strain evidence="7">EB</strain>
    </source>
</reference>
<evidence type="ECO:0000313" key="7">
    <source>
        <dbReference type="EMBL" id="QPJ63638.1"/>
    </source>
</evidence>
<keyword evidence="1" id="KW-0540">Nuclease</keyword>
<keyword evidence="3" id="KW-0255">Endonuclease</keyword>
<sequence>MPFEKIRHTRIVRFLYIAGCFVVLLASAFPAQVWAWGPQGHRIIAQIAEERLKPEIWQAIQDEFSIKHLADVANWADQIKSDRRETRPWHYCNIAEGELLYLQQRDCPHGECVIEKTHFFREELLNPSVVGRKRKEAFMFLVHFVGDIHQPLHMGNAADRGGNTIKVMVSGERTNLHAVWDHDLIHTQGQSLVKYAAKLSASIQKENALEWGARRLVEWANESRKLAVHQGYPLELNDQGELSRHYLKAGEQAVELQLKKAGVRLADLLNKTLKP</sequence>
<dbReference type="GO" id="GO:0046872">
    <property type="term" value="F:metal ion binding"/>
    <property type="evidence" value="ECO:0007669"/>
    <property type="project" value="UniProtKB-KW"/>
</dbReference>
<dbReference type="InterPro" id="IPR003154">
    <property type="entry name" value="S1/P1nuclease"/>
</dbReference>
<proteinExistence type="predicted"/>
<keyword evidence="4" id="KW-0378">Hydrolase</keyword>
<evidence type="ECO:0000256" key="4">
    <source>
        <dbReference type="ARBA" id="ARBA00022801"/>
    </source>
</evidence>
<gene>
    <name evidence="7" type="ORF">G3M70_17890</name>
</gene>
<dbReference type="InterPro" id="IPR008947">
    <property type="entry name" value="PLipase_C/P1_nuclease_dom_sf"/>
</dbReference>
<organism evidence="7 8">
    <name type="scientific">Candidatus Nitronauta litoralis</name>
    <dbReference type="NCBI Taxonomy" id="2705533"/>
    <lineage>
        <taxon>Bacteria</taxon>
        <taxon>Pseudomonadati</taxon>
        <taxon>Nitrospinota/Tectimicrobiota group</taxon>
        <taxon>Nitrospinota</taxon>
        <taxon>Nitrospinia</taxon>
        <taxon>Nitrospinales</taxon>
        <taxon>Nitrospinaceae</taxon>
        <taxon>Candidatus Nitronauta</taxon>
    </lineage>
</organism>
<dbReference type="EMBL" id="CP048685">
    <property type="protein sequence ID" value="QPJ63638.1"/>
    <property type="molecule type" value="Genomic_DNA"/>
</dbReference>
<dbReference type="PANTHER" id="PTHR33146:SF26">
    <property type="entry name" value="ENDONUCLEASE 4"/>
    <property type="match status" value="1"/>
</dbReference>
<dbReference type="CDD" id="cd11010">
    <property type="entry name" value="S1-P1_nuclease"/>
    <property type="match status" value="1"/>
</dbReference>
<dbReference type="PANTHER" id="PTHR33146">
    <property type="entry name" value="ENDONUCLEASE 4"/>
    <property type="match status" value="1"/>
</dbReference>
<keyword evidence="5" id="KW-1015">Disulfide bond</keyword>
<dbReference type="GO" id="GO:0006308">
    <property type="term" value="P:DNA catabolic process"/>
    <property type="evidence" value="ECO:0007669"/>
    <property type="project" value="InterPro"/>
</dbReference>
<dbReference type="AlphaFoldDB" id="A0A7T0BZ70"/>
<keyword evidence="2" id="KW-0479">Metal-binding</keyword>
<protein>
    <submittedName>
        <fullName evidence="7">S1/P1 nuclease</fullName>
    </submittedName>
</protein>
<dbReference type="Proteomes" id="UP000594688">
    <property type="component" value="Chromosome"/>
</dbReference>
<evidence type="ECO:0000256" key="3">
    <source>
        <dbReference type="ARBA" id="ARBA00022759"/>
    </source>
</evidence>
<name>A0A7T0BZ70_9BACT</name>
<accession>A0A7T0BZ70</accession>
<evidence type="ECO:0000256" key="5">
    <source>
        <dbReference type="ARBA" id="ARBA00023157"/>
    </source>
</evidence>
<dbReference type="GO" id="GO:0016788">
    <property type="term" value="F:hydrolase activity, acting on ester bonds"/>
    <property type="evidence" value="ECO:0007669"/>
    <property type="project" value="InterPro"/>
</dbReference>
<evidence type="ECO:0000313" key="8">
    <source>
        <dbReference type="Proteomes" id="UP000594688"/>
    </source>
</evidence>
<dbReference type="SUPFAM" id="SSF48537">
    <property type="entry name" value="Phospholipase C/P1 nuclease"/>
    <property type="match status" value="1"/>
</dbReference>
<keyword evidence="6" id="KW-0325">Glycoprotein</keyword>
<evidence type="ECO:0000256" key="6">
    <source>
        <dbReference type="ARBA" id="ARBA00023180"/>
    </source>
</evidence>
<dbReference type="KEGG" id="nli:G3M70_17890"/>
<dbReference type="Gene3D" id="1.10.575.10">
    <property type="entry name" value="P1 Nuclease"/>
    <property type="match status" value="1"/>
</dbReference>
<dbReference type="GO" id="GO:0003676">
    <property type="term" value="F:nucleic acid binding"/>
    <property type="evidence" value="ECO:0007669"/>
    <property type="project" value="InterPro"/>
</dbReference>
<evidence type="ECO:0000256" key="1">
    <source>
        <dbReference type="ARBA" id="ARBA00022722"/>
    </source>
</evidence>
<dbReference type="Pfam" id="PF02265">
    <property type="entry name" value="S1-P1_nuclease"/>
    <property type="match status" value="1"/>
</dbReference>